<evidence type="ECO:0000256" key="5">
    <source>
        <dbReference type="ARBA" id="ARBA00023136"/>
    </source>
</evidence>
<comment type="similarity">
    <text evidence="2">Belongs to the ADIPOR family.</text>
</comment>
<evidence type="ECO:0000256" key="3">
    <source>
        <dbReference type="ARBA" id="ARBA00022692"/>
    </source>
</evidence>
<protein>
    <submittedName>
        <fullName evidence="9">Adiponectin receptor protein 1</fullName>
    </submittedName>
</protein>
<dbReference type="PANTHER" id="PTHR20855">
    <property type="entry name" value="ADIPOR/PROGESTIN RECEPTOR-RELATED"/>
    <property type="match status" value="1"/>
</dbReference>
<evidence type="ECO:0000256" key="7">
    <source>
        <dbReference type="SAM" id="MobiDB-lite"/>
    </source>
</evidence>
<feature type="binding site" evidence="6">
    <location>
        <position position="183"/>
    </location>
    <ligand>
        <name>Zn(2+)</name>
        <dbReference type="ChEBI" id="CHEBI:29105"/>
    </ligand>
</feature>
<dbReference type="EMBL" id="JBJKFK010000451">
    <property type="protein sequence ID" value="KAL3316985.1"/>
    <property type="molecule type" value="Genomic_DNA"/>
</dbReference>
<name>A0ABD2QBU3_9PLAT</name>
<gene>
    <name evidence="9" type="primary">ADIPOR1_1</name>
    <name evidence="9" type="ORF">Ciccas_004364</name>
</gene>
<feature type="compositionally biased region" description="Basic residues" evidence="7">
    <location>
        <begin position="7"/>
        <end position="16"/>
    </location>
</feature>
<feature type="transmembrane region" description="Helical" evidence="8">
    <location>
        <begin position="228"/>
        <end position="246"/>
    </location>
</feature>
<evidence type="ECO:0000256" key="8">
    <source>
        <dbReference type="SAM" id="Phobius"/>
    </source>
</evidence>
<dbReference type="GO" id="GO:0016020">
    <property type="term" value="C:membrane"/>
    <property type="evidence" value="ECO:0007669"/>
    <property type="project" value="UniProtKB-SubCell"/>
</dbReference>
<sequence length="366" mass="42109">MSETNLRKRQNIKKSPSKQAEEITEGISYPDLRNVDDSQTRLDTLKSHKRSSSFSGGVSDFHFTESVSRAVEHAEEFMSNIMLKGWNVVHHVSLPGWLRDNDYLIFGHRPQIPSFKECFISIFRMHTETMNIWTHLIGFVIFLVLSFWFILQPNMNLEPWELLVVSIFFLSALLSLGFSWVFHTVYCHSEGVKKFFNKLDYAGISILTIGSFVPWLHFSFYCHPTHKVSYMIGVICLGILCVVVSTKDSFQAPKYRSFRAALFVTLGASGVIPCLHFIHLAGFWDAILFPPLGWLVLMAILYVTGAVIYAMRIPERWSPGRFDIWFQSHQIFHVFVVLAAYAHYKGILHFADYRREHPECIGGDAL</sequence>
<feature type="binding site" evidence="6">
    <location>
        <position position="329"/>
    </location>
    <ligand>
        <name>Zn(2+)</name>
        <dbReference type="ChEBI" id="CHEBI:29105"/>
    </ligand>
</feature>
<evidence type="ECO:0000256" key="2">
    <source>
        <dbReference type="ARBA" id="ARBA00007018"/>
    </source>
</evidence>
<dbReference type="Proteomes" id="UP001626550">
    <property type="component" value="Unassembled WGS sequence"/>
</dbReference>
<evidence type="ECO:0000256" key="6">
    <source>
        <dbReference type="PIRSR" id="PIRSR604254-1"/>
    </source>
</evidence>
<feature type="transmembrane region" description="Helical" evidence="8">
    <location>
        <begin position="292"/>
        <end position="312"/>
    </location>
</feature>
<feature type="transmembrane region" description="Helical" evidence="8">
    <location>
        <begin position="163"/>
        <end position="187"/>
    </location>
</feature>
<keyword evidence="10" id="KW-1185">Reference proteome</keyword>
<evidence type="ECO:0000313" key="9">
    <source>
        <dbReference type="EMBL" id="KAL3316985.1"/>
    </source>
</evidence>
<keyword evidence="6" id="KW-0862">Zinc</keyword>
<feature type="transmembrane region" description="Helical" evidence="8">
    <location>
        <begin position="199"/>
        <end position="216"/>
    </location>
</feature>
<keyword evidence="3 8" id="KW-0812">Transmembrane</keyword>
<feature type="binding site" evidence="6">
    <location>
        <position position="333"/>
    </location>
    <ligand>
        <name>Zn(2+)</name>
        <dbReference type="ChEBI" id="CHEBI:29105"/>
    </ligand>
</feature>
<keyword evidence="4 8" id="KW-1133">Transmembrane helix</keyword>
<dbReference type="Pfam" id="PF03006">
    <property type="entry name" value="HlyIII"/>
    <property type="match status" value="1"/>
</dbReference>
<evidence type="ECO:0000256" key="1">
    <source>
        <dbReference type="ARBA" id="ARBA00004141"/>
    </source>
</evidence>
<reference evidence="9 10" key="1">
    <citation type="submission" date="2024-11" db="EMBL/GenBank/DDBJ databases">
        <title>Adaptive evolution of stress response genes in parasites aligns with host niche diversity.</title>
        <authorList>
            <person name="Hahn C."/>
            <person name="Resl P."/>
        </authorList>
    </citation>
    <scope>NUCLEOTIDE SEQUENCE [LARGE SCALE GENOMIC DNA]</scope>
    <source>
        <strain evidence="9">EGGRZ-B1_66</strain>
        <tissue evidence="9">Body</tissue>
    </source>
</reference>
<proteinExistence type="inferred from homology"/>
<keyword evidence="5 8" id="KW-0472">Membrane</keyword>
<evidence type="ECO:0000256" key="4">
    <source>
        <dbReference type="ARBA" id="ARBA00022989"/>
    </source>
</evidence>
<comment type="caution">
    <text evidence="9">The sequence shown here is derived from an EMBL/GenBank/DDBJ whole genome shotgun (WGS) entry which is preliminary data.</text>
</comment>
<dbReference type="AlphaFoldDB" id="A0ABD2QBU3"/>
<accession>A0ABD2QBU3</accession>
<evidence type="ECO:0000313" key="10">
    <source>
        <dbReference type="Proteomes" id="UP001626550"/>
    </source>
</evidence>
<keyword evidence="6" id="KW-0479">Metal-binding</keyword>
<dbReference type="InterPro" id="IPR004254">
    <property type="entry name" value="AdipoR/HlyIII-related"/>
</dbReference>
<feature type="transmembrane region" description="Helical" evidence="8">
    <location>
        <begin position="258"/>
        <end position="280"/>
    </location>
</feature>
<feature type="region of interest" description="Disordered" evidence="7">
    <location>
        <begin position="1"/>
        <end position="32"/>
    </location>
</feature>
<organism evidence="9 10">
    <name type="scientific">Cichlidogyrus casuarinus</name>
    <dbReference type="NCBI Taxonomy" id="1844966"/>
    <lineage>
        <taxon>Eukaryota</taxon>
        <taxon>Metazoa</taxon>
        <taxon>Spiralia</taxon>
        <taxon>Lophotrochozoa</taxon>
        <taxon>Platyhelminthes</taxon>
        <taxon>Monogenea</taxon>
        <taxon>Monopisthocotylea</taxon>
        <taxon>Dactylogyridea</taxon>
        <taxon>Ancyrocephalidae</taxon>
        <taxon>Cichlidogyrus</taxon>
    </lineage>
</organism>
<keyword evidence="9" id="KW-0675">Receptor</keyword>
<feature type="transmembrane region" description="Helical" evidence="8">
    <location>
        <begin position="132"/>
        <end position="151"/>
    </location>
</feature>
<comment type="subcellular location">
    <subcellularLocation>
        <location evidence="1">Membrane</location>
        <topology evidence="1">Multi-pass membrane protein</topology>
    </subcellularLocation>
</comment>
<dbReference type="PANTHER" id="PTHR20855:SF52">
    <property type="entry name" value="ADIPONECTIN RECEPTOR PROTEIN"/>
    <property type="match status" value="1"/>
</dbReference>